<dbReference type="EMBL" id="LR215024">
    <property type="protein sequence ID" value="VEU71026.1"/>
    <property type="molecule type" value="Genomic_DNA"/>
</dbReference>
<dbReference type="InterPro" id="IPR010592">
    <property type="entry name" value="CypI"/>
</dbReference>
<dbReference type="Proteomes" id="UP000290815">
    <property type="component" value="Chromosome"/>
</dbReference>
<feature type="signal peptide" evidence="1">
    <location>
        <begin position="1"/>
        <end position="27"/>
    </location>
</feature>
<sequence>MKKKIKFLSLLSLTSLGAVTPMFFASACNNKQEEAKIIRMHLGDPYSKQDVIKANLENHFNSYLKSQDLNYKVAIEFTEDDNYATVKEKILKKEIDLGFVSAGSTYHSKEEMSISGIYPLVQTYTRKFAGEIKNAGYVDGSATDPLRVSAANEEAIFKSKPRQDWNNEGDLGMDFDGAIYRKVYDAEDALVPYQRGLFVIVATPDMTQEIVKAWNEKDLTSFVSYGLGIGSADSGSKYLLPEALMKKHFGKQFLSFKDLQAKYSEKVIKTKTKKANDQKNENIHIFMDNEGFYGYSKVESNDPYTPSAETRPGQEISFLTVTEKLPYNVALVNSKTIPTDVAKALGQAFVELQKGDNSWGATQGFNSYAVIENPEDAYWKVLKETLG</sequence>
<dbReference type="PROSITE" id="PS51257">
    <property type="entry name" value="PROKAR_LIPOPROTEIN"/>
    <property type="match status" value="1"/>
</dbReference>
<keyword evidence="1" id="KW-0732">Signal</keyword>
<dbReference type="Gene3D" id="3.40.190.190">
    <property type="entry name" value="CypI, domain 2"/>
    <property type="match status" value="1"/>
</dbReference>
<name>A0A449AWF5_9BACT</name>
<gene>
    <name evidence="2" type="ORF">NCTC10194_00656</name>
</gene>
<proteinExistence type="predicted"/>
<protein>
    <submittedName>
        <fullName evidence="2">High affinity transport system protein p37</fullName>
    </submittedName>
</protein>
<accession>A0A449AWF5</accession>
<dbReference type="InterPro" id="IPR043100">
    <property type="entry name" value="CypI_dom_II"/>
</dbReference>
<evidence type="ECO:0000313" key="3">
    <source>
        <dbReference type="Proteomes" id="UP000290815"/>
    </source>
</evidence>
<organism evidence="2 3">
    <name type="scientific">Mycoplasmopsis glycophila</name>
    <dbReference type="NCBI Taxonomy" id="171285"/>
    <lineage>
        <taxon>Bacteria</taxon>
        <taxon>Bacillati</taxon>
        <taxon>Mycoplasmatota</taxon>
        <taxon>Mycoplasmoidales</taxon>
        <taxon>Metamycoplasmataceae</taxon>
        <taxon>Mycoplasmopsis</taxon>
    </lineage>
</organism>
<dbReference type="Gene3D" id="3.40.190.180">
    <property type="entry name" value="Cypl, domain I"/>
    <property type="match status" value="1"/>
</dbReference>
<feature type="chain" id="PRO_5019311527" evidence="1">
    <location>
        <begin position="28"/>
        <end position="387"/>
    </location>
</feature>
<dbReference type="RefSeq" id="WP_052352998.1">
    <property type="nucleotide sequence ID" value="NZ_LR215024.1"/>
</dbReference>
<dbReference type="NCBIfam" id="NF045838">
    <property type="entry name" value="MG289_thiam_LP"/>
    <property type="match status" value="1"/>
</dbReference>
<dbReference type="InterPro" id="IPR043099">
    <property type="entry name" value="CypI_dom_I"/>
</dbReference>
<reference evidence="2 3" key="1">
    <citation type="submission" date="2019-01" db="EMBL/GenBank/DDBJ databases">
        <authorList>
            <consortium name="Pathogen Informatics"/>
        </authorList>
    </citation>
    <scope>NUCLEOTIDE SEQUENCE [LARGE SCALE GENOMIC DNA]</scope>
    <source>
        <strain evidence="2 3">NCTC10194</strain>
    </source>
</reference>
<evidence type="ECO:0000313" key="2">
    <source>
        <dbReference type="EMBL" id="VEU71026.1"/>
    </source>
</evidence>
<dbReference type="AlphaFoldDB" id="A0A449AWF5"/>
<keyword evidence="3" id="KW-1185">Reference proteome</keyword>
<dbReference type="KEGG" id="mgly:NCTC10194_00656"/>
<evidence type="ECO:0000256" key="1">
    <source>
        <dbReference type="SAM" id="SignalP"/>
    </source>
</evidence>
<dbReference type="Pfam" id="PF06646">
    <property type="entry name" value="CypI"/>
    <property type="match status" value="1"/>
</dbReference>